<dbReference type="Gene3D" id="2.40.160.210">
    <property type="entry name" value="Acyl-CoA thioesterase, double hotdog domain"/>
    <property type="match status" value="1"/>
</dbReference>
<evidence type="ECO:0000259" key="4">
    <source>
        <dbReference type="Pfam" id="PF13622"/>
    </source>
</evidence>
<dbReference type="Proteomes" id="UP001166251">
    <property type="component" value="Unassembled WGS sequence"/>
</dbReference>
<dbReference type="SUPFAM" id="SSF54637">
    <property type="entry name" value="Thioesterase/thiol ester dehydrase-isomerase"/>
    <property type="match status" value="2"/>
</dbReference>
<dbReference type="Pfam" id="PF13622">
    <property type="entry name" value="4HBT_3"/>
    <property type="match status" value="1"/>
</dbReference>
<comment type="similarity">
    <text evidence="1">Belongs to the C/M/P thioester hydrolase family.</text>
</comment>
<accession>A0ABS7EJZ7</accession>
<proteinExistence type="inferred from homology"/>
<evidence type="ECO:0000313" key="5">
    <source>
        <dbReference type="EMBL" id="MBW8192086.1"/>
    </source>
</evidence>
<organism evidence="5 6">
    <name type="scientific">Neiella holothuriorum</name>
    <dbReference type="NCBI Taxonomy" id="2870530"/>
    <lineage>
        <taxon>Bacteria</taxon>
        <taxon>Pseudomonadati</taxon>
        <taxon>Pseudomonadota</taxon>
        <taxon>Gammaproteobacteria</taxon>
        <taxon>Alteromonadales</taxon>
        <taxon>Echinimonadaceae</taxon>
        <taxon>Neiella</taxon>
    </lineage>
</organism>
<dbReference type="InterPro" id="IPR029069">
    <property type="entry name" value="HotDog_dom_sf"/>
</dbReference>
<comment type="caution">
    <text evidence="5">The sequence shown here is derived from an EMBL/GenBank/DDBJ whole genome shotgun (WGS) entry which is preliminary data.</text>
</comment>
<feature type="domain" description="Acyl-CoA thioesterase-like N-terminal HotDog" evidence="4">
    <location>
        <begin position="34"/>
        <end position="109"/>
    </location>
</feature>
<dbReference type="InterPro" id="IPR049449">
    <property type="entry name" value="TesB_ACOT8-like_N"/>
</dbReference>
<keyword evidence="2" id="KW-0378">Hydrolase</keyword>
<dbReference type="InterPro" id="IPR042171">
    <property type="entry name" value="Acyl-CoA_hotdog"/>
</dbReference>
<dbReference type="NCBIfam" id="TIGR00189">
    <property type="entry name" value="tesB"/>
    <property type="match status" value="1"/>
</dbReference>
<protein>
    <submittedName>
        <fullName evidence="5">Acyl-CoA thioesterase II</fullName>
    </submittedName>
</protein>
<evidence type="ECO:0000256" key="2">
    <source>
        <dbReference type="ARBA" id="ARBA00022801"/>
    </source>
</evidence>
<sequence length="294" mass="32757">MSAVLNELLALLSLETIEQGIYRGQSQDLGFPQVFGGQVIGQALSAAKQTIDVDRSIHSFHSYFLRPGDARKPIVYEVEVIRDGRSFSTRRVSAKQNGEVIFYLTGSFQIAEPGHDHQAQMPDVPGPDGLMSELEFARSHADQIPAAIRDVFTCETPIEMRPVTAYNPLAPKPTKPQRLTWFRANGQLPDDPRVHRYLLAYASDFNFLPTAGQPHGLSLFDRRIKMATIDHSMWFHRPFRADQWLLYAVNSTSASGARGYVQGQFFNQQGQLVASTAQEGLLRDTQMAGSSTDS</sequence>
<gene>
    <name evidence="5" type="primary">tesB</name>
    <name evidence="5" type="ORF">K0504_13670</name>
</gene>
<reference evidence="5" key="1">
    <citation type="submission" date="2021-07" db="EMBL/GenBank/DDBJ databases">
        <title>Neiella marina sp. nov., isolated from the intestinal content of sea cucumber Apostichopus japonicus.</title>
        <authorList>
            <person name="Bai X."/>
        </authorList>
    </citation>
    <scope>NUCLEOTIDE SEQUENCE</scope>
    <source>
        <strain evidence="5">126</strain>
    </source>
</reference>
<dbReference type="InterPro" id="IPR003703">
    <property type="entry name" value="Acyl_CoA_thio"/>
</dbReference>
<evidence type="ECO:0000313" key="6">
    <source>
        <dbReference type="Proteomes" id="UP001166251"/>
    </source>
</evidence>
<evidence type="ECO:0000259" key="3">
    <source>
        <dbReference type="Pfam" id="PF02551"/>
    </source>
</evidence>
<evidence type="ECO:0000256" key="1">
    <source>
        <dbReference type="ARBA" id="ARBA00006538"/>
    </source>
</evidence>
<dbReference type="CDD" id="cd03445">
    <property type="entry name" value="Thioesterase_II_repeat2"/>
    <property type="match status" value="1"/>
</dbReference>
<dbReference type="CDD" id="cd03444">
    <property type="entry name" value="Thioesterase_II_repeat1"/>
    <property type="match status" value="1"/>
</dbReference>
<dbReference type="InterPro" id="IPR025652">
    <property type="entry name" value="TesB_C"/>
</dbReference>
<dbReference type="RefSeq" id="WP_220104720.1">
    <property type="nucleotide sequence ID" value="NZ_JAHZSS010000018.1"/>
</dbReference>
<keyword evidence="6" id="KW-1185">Reference proteome</keyword>
<dbReference type="Pfam" id="PF02551">
    <property type="entry name" value="Acyl_CoA_thio"/>
    <property type="match status" value="1"/>
</dbReference>
<dbReference type="PANTHER" id="PTHR11066:SF34">
    <property type="entry name" value="ACYL-COENZYME A THIOESTERASE 8"/>
    <property type="match status" value="1"/>
</dbReference>
<name>A0ABS7EJZ7_9GAMM</name>
<dbReference type="PANTHER" id="PTHR11066">
    <property type="entry name" value="ACYL-COA THIOESTERASE"/>
    <property type="match status" value="1"/>
</dbReference>
<feature type="domain" description="Acyl-CoA thioesterase 2 C-terminal" evidence="3">
    <location>
        <begin position="149"/>
        <end position="281"/>
    </location>
</feature>
<dbReference type="EMBL" id="JAHZSS010000018">
    <property type="protein sequence ID" value="MBW8192086.1"/>
    <property type="molecule type" value="Genomic_DNA"/>
</dbReference>